<reference evidence="2" key="1">
    <citation type="submission" date="2025-08" db="UniProtKB">
        <authorList>
            <consortium name="RefSeq"/>
        </authorList>
    </citation>
    <scope>IDENTIFICATION</scope>
</reference>
<protein>
    <submittedName>
        <fullName evidence="2">Uncharacterized protein C10orf88 homolog</fullName>
    </submittedName>
</protein>
<dbReference type="GO" id="GO:0005739">
    <property type="term" value="C:mitochondrion"/>
    <property type="evidence" value="ECO:0007669"/>
    <property type="project" value="Ensembl"/>
</dbReference>
<dbReference type="InterPro" id="IPR028043">
    <property type="entry name" value="PAAT-like"/>
</dbReference>
<dbReference type="AlphaFoldDB" id="A0A6P3ELA0"/>
<keyword evidence="1" id="KW-1185">Reference proteome</keyword>
<dbReference type="GO" id="GO:0016887">
    <property type="term" value="F:ATP hydrolysis activity"/>
    <property type="evidence" value="ECO:0007669"/>
    <property type="project" value="Ensembl"/>
</dbReference>
<evidence type="ECO:0000313" key="1">
    <source>
        <dbReference type="Proteomes" id="UP000515203"/>
    </source>
</evidence>
<accession>A0A6P3ELA0</accession>
<name>A0A6P3ELA0_OCTDE</name>
<dbReference type="Pfam" id="PF14958">
    <property type="entry name" value="PAAT-like"/>
    <property type="match status" value="1"/>
</dbReference>
<dbReference type="CTD" id="103185433"/>
<proteinExistence type="predicted"/>
<dbReference type="FunCoup" id="A0A6P3ELA0">
    <property type="interactions" value="3016"/>
</dbReference>
<dbReference type="PANTHER" id="PTHR14787:SF1">
    <property type="entry name" value="ATPASE PAAT"/>
    <property type="match status" value="1"/>
</dbReference>
<dbReference type="Proteomes" id="UP000515203">
    <property type="component" value="Unplaced"/>
</dbReference>
<dbReference type="RefSeq" id="XP_004625657.1">
    <property type="nucleotide sequence ID" value="XM_004625600.2"/>
</dbReference>
<dbReference type="OMA" id="PMLQNVC"/>
<sequence>METQTEDAGLTHRPTLASSWDVASGALSQSLLLTRPRLGVQNVDWEELLAPPAPGHGLVRLQSSRSPEDGSPCFLYLRGDPKGEEELDCVGLLSSARNMEVYVGEEYCGTSRGSSVCSILESSEHDKIILYKKYLKLEPSTHACKIKLLSFGEKQCVFIGRVVVHMRPISANSSPASPALGSRIDLDKVQTMMESMGSKLSPGAQQLMNMVRFQQQNCISIGEQLQSVLGTAGFSHMIALQSSTSGLLDTSSSTRFPFKTGLASANMSENLKAFIDKSTQPPDDGNTTNHDEYKIVPQNHCFLENDLKNAVSSFLPKKANDSSNMPNSELLPFLQNLCSQVNHLRVGPNPKSQERTSKPREGVVGISVEEQPICSYLEKILSKNMELMEKKLMDYIDQRVYKLQEHIDDKIALLMDLLQNPNFPLAGMPLTHYDSGERLSNGER</sequence>
<dbReference type="GO" id="GO:0042802">
    <property type="term" value="F:identical protein binding"/>
    <property type="evidence" value="ECO:0007669"/>
    <property type="project" value="Ensembl"/>
</dbReference>
<dbReference type="InParanoid" id="A0A6P3ELA0"/>
<dbReference type="OrthoDB" id="5981473at2759"/>
<organism evidence="1 2">
    <name type="scientific">Octodon degus</name>
    <name type="common">Degu</name>
    <name type="synonym">Sciurus degus</name>
    <dbReference type="NCBI Taxonomy" id="10160"/>
    <lineage>
        <taxon>Eukaryota</taxon>
        <taxon>Metazoa</taxon>
        <taxon>Chordata</taxon>
        <taxon>Craniata</taxon>
        <taxon>Vertebrata</taxon>
        <taxon>Euteleostomi</taxon>
        <taxon>Mammalia</taxon>
        <taxon>Eutheria</taxon>
        <taxon>Euarchontoglires</taxon>
        <taxon>Glires</taxon>
        <taxon>Rodentia</taxon>
        <taxon>Hystricomorpha</taxon>
        <taxon>Octodontidae</taxon>
        <taxon>Octodon</taxon>
    </lineage>
</organism>
<gene>
    <name evidence="2" type="primary">CUNH10orf88</name>
</gene>
<dbReference type="PANTHER" id="PTHR14787">
    <property type="entry name" value="C10ORF188 FAMILY MEMBER"/>
    <property type="match status" value="1"/>
</dbReference>
<dbReference type="GeneID" id="101587099"/>
<evidence type="ECO:0000313" key="2">
    <source>
        <dbReference type="RefSeq" id="XP_004625657.1"/>
    </source>
</evidence>